<keyword evidence="3" id="KW-1185">Reference proteome</keyword>
<evidence type="ECO:0000313" key="3">
    <source>
        <dbReference type="Proteomes" id="UP000010998"/>
    </source>
</evidence>
<reference evidence="3" key="1">
    <citation type="submission" date="2012-02" db="EMBL/GenBank/DDBJ databases">
        <title>Complete sequence of Mesorhizobium australicum WSM2073.</title>
        <authorList>
            <person name="Lucas S."/>
            <person name="Han J."/>
            <person name="Lapidus A."/>
            <person name="Cheng J.-F."/>
            <person name="Goodwin L."/>
            <person name="Pitluck S."/>
            <person name="Peters L."/>
            <person name="Gu W."/>
            <person name="Detter J.C."/>
            <person name="Han C."/>
            <person name="Tapia R."/>
            <person name="Land M."/>
            <person name="Hauser L."/>
            <person name="Kyrpides N."/>
            <person name="Ivanova N."/>
            <person name="Pagani I."/>
            <person name="Reeve W.G."/>
            <person name="Howieson J.G."/>
            <person name="Tiwari R.P."/>
            <person name="O'Hara G.W."/>
            <person name="Atkins C.A."/>
            <person name="Ronson C.W."/>
            <person name="Nandasena K.G."/>
            <person name="Woyke T."/>
        </authorList>
    </citation>
    <scope>NUCLEOTIDE SEQUENCE [LARGE SCALE GENOMIC DNA]</scope>
    <source>
        <strain evidence="3">LMG 24608 / HAMBI 3006 / WSM2073</strain>
    </source>
</reference>
<evidence type="ECO:0000256" key="1">
    <source>
        <dbReference type="SAM" id="MobiDB-lite"/>
    </source>
</evidence>
<proteinExistence type="predicted"/>
<organism evidence="2 3">
    <name type="scientific">Mesorhizobium australicum (strain HAMBI 3006 / LMG 24608 / WSM2073)</name>
    <dbReference type="NCBI Taxonomy" id="754035"/>
    <lineage>
        <taxon>Bacteria</taxon>
        <taxon>Pseudomonadati</taxon>
        <taxon>Pseudomonadota</taxon>
        <taxon>Alphaproteobacteria</taxon>
        <taxon>Hyphomicrobiales</taxon>
        <taxon>Phyllobacteriaceae</taxon>
        <taxon>Mesorhizobium</taxon>
    </lineage>
</organism>
<dbReference type="EMBL" id="CP003358">
    <property type="protein sequence ID" value="AGB45323.1"/>
    <property type="molecule type" value="Genomic_DNA"/>
</dbReference>
<name>L0KML8_MESAW</name>
<dbReference type="Gene3D" id="3.40.50.300">
    <property type="entry name" value="P-loop containing nucleotide triphosphate hydrolases"/>
    <property type="match status" value="1"/>
</dbReference>
<dbReference type="GO" id="GO:0016301">
    <property type="term" value="F:kinase activity"/>
    <property type="evidence" value="ECO:0007669"/>
    <property type="project" value="UniProtKB-KW"/>
</dbReference>
<keyword evidence="2" id="KW-0808">Transferase</keyword>
<dbReference type="Proteomes" id="UP000010998">
    <property type="component" value="Chromosome"/>
</dbReference>
<dbReference type="eggNOG" id="COG2019">
    <property type="taxonomic scope" value="Bacteria"/>
</dbReference>
<dbReference type="Pfam" id="PF13207">
    <property type="entry name" value="AAA_17"/>
    <property type="match status" value="1"/>
</dbReference>
<dbReference type="RefSeq" id="WP_015316746.1">
    <property type="nucleotide sequence ID" value="NC_019973.1"/>
</dbReference>
<dbReference type="KEGG" id="mam:Mesau_02942"/>
<keyword evidence="2" id="KW-0418">Kinase</keyword>
<protein>
    <submittedName>
        <fullName evidence="2">Archaeal adenylate kinase</fullName>
    </submittedName>
</protein>
<feature type="region of interest" description="Disordered" evidence="1">
    <location>
        <begin position="125"/>
        <end position="144"/>
    </location>
</feature>
<sequence>MERSPLIMVFGISGVGKTTACLAYVDAHPNYLYDRASAILQKAHGIPVEALRIGPASSVIENQAVLPSAVRALRKAEPSRTILLDSHAVIDNDTVFVEVPLDIIMAIEPDGFILLEAAPATIKQRREEASRPRPQRSVAQIGDEAQAERKAVTSYAKALGKPLIIDAVSEPQYDLQPAIDRLSQRIMLRAFPK</sequence>
<accession>L0KML8</accession>
<dbReference type="STRING" id="754035.Mesau_02942"/>
<dbReference type="HOGENOM" id="CLU_094604_0_0_5"/>
<dbReference type="AlphaFoldDB" id="L0KML8"/>
<dbReference type="InterPro" id="IPR027417">
    <property type="entry name" value="P-loop_NTPase"/>
</dbReference>
<gene>
    <name evidence="2" type="ordered locus">Mesau_02942</name>
</gene>
<dbReference type="GeneID" id="90990331"/>
<evidence type="ECO:0000313" key="2">
    <source>
        <dbReference type="EMBL" id="AGB45323.1"/>
    </source>
</evidence>
<dbReference type="SUPFAM" id="SSF52540">
    <property type="entry name" value="P-loop containing nucleoside triphosphate hydrolases"/>
    <property type="match status" value="1"/>
</dbReference>
<dbReference type="OrthoDB" id="7585185at2"/>